<evidence type="ECO:0000259" key="1">
    <source>
        <dbReference type="Pfam" id="PF00160"/>
    </source>
</evidence>
<dbReference type="EMBL" id="KE667055">
    <property type="protein sequence ID" value="ERE87655.1"/>
    <property type="molecule type" value="Genomic_DNA"/>
</dbReference>
<dbReference type="InterPro" id="IPR002130">
    <property type="entry name" value="Cyclophilin-type_PPIase_dom"/>
</dbReference>
<dbReference type="Pfam" id="PF00160">
    <property type="entry name" value="Pro_isomerase"/>
    <property type="match status" value="1"/>
</dbReference>
<feature type="domain" description="PPIase cyclophilin-type" evidence="1">
    <location>
        <begin position="197"/>
        <end position="230"/>
    </location>
</feature>
<proteinExistence type="predicted"/>
<dbReference type="InterPro" id="IPR029000">
    <property type="entry name" value="Cyclophilin-like_dom_sf"/>
</dbReference>
<dbReference type="Proteomes" id="UP000030759">
    <property type="component" value="Unassembled WGS sequence"/>
</dbReference>
<dbReference type="EC" id="5.2.1.8" evidence="2"/>
<gene>
    <name evidence="2" type="ORF">H671_1g3629</name>
</gene>
<evidence type="ECO:0000313" key="2">
    <source>
        <dbReference type="EMBL" id="ERE87655.1"/>
    </source>
</evidence>
<dbReference type="AlphaFoldDB" id="A0A061IKZ0"/>
<reference evidence="3" key="1">
    <citation type="journal article" date="2013" name="Nat. Biotechnol.">
        <title>Chinese hamster genome sequenced from sorted chromosomes.</title>
        <authorList>
            <person name="Brinkrolf K."/>
            <person name="Rupp O."/>
            <person name="Laux H."/>
            <person name="Kollin F."/>
            <person name="Ernst W."/>
            <person name="Linke B."/>
            <person name="Kofler R."/>
            <person name="Romand S."/>
            <person name="Hesse F."/>
            <person name="Budach W.E."/>
            <person name="Galosy S."/>
            <person name="Muller D."/>
            <person name="Noll T."/>
            <person name="Wienberg J."/>
            <person name="Jostock T."/>
            <person name="Leonard M."/>
            <person name="Grillari J."/>
            <person name="Tauch A."/>
            <person name="Goesmann A."/>
            <person name="Helk B."/>
            <person name="Mott J.E."/>
            <person name="Puhler A."/>
            <person name="Borth N."/>
        </authorList>
    </citation>
    <scope>NUCLEOTIDE SEQUENCE [LARGE SCALE GENOMIC DNA]</scope>
    <source>
        <strain evidence="3">17A/GY</strain>
    </source>
</reference>
<dbReference type="Gene3D" id="2.40.100.10">
    <property type="entry name" value="Cyclophilin-like"/>
    <property type="match status" value="1"/>
</dbReference>
<keyword evidence="2" id="KW-0413">Isomerase</keyword>
<dbReference type="GO" id="GO:0003755">
    <property type="term" value="F:peptidyl-prolyl cis-trans isomerase activity"/>
    <property type="evidence" value="ECO:0007669"/>
    <property type="project" value="UniProtKB-EC"/>
</dbReference>
<organism evidence="2 3">
    <name type="scientific">Cricetulus griseus</name>
    <name type="common">Chinese hamster</name>
    <name type="synonym">Cricetulus barabensis griseus</name>
    <dbReference type="NCBI Taxonomy" id="10029"/>
    <lineage>
        <taxon>Eukaryota</taxon>
        <taxon>Metazoa</taxon>
        <taxon>Chordata</taxon>
        <taxon>Craniata</taxon>
        <taxon>Vertebrata</taxon>
        <taxon>Euteleostomi</taxon>
        <taxon>Mammalia</taxon>
        <taxon>Eutheria</taxon>
        <taxon>Euarchontoglires</taxon>
        <taxon>Glires</taxon>
        <taxon>Rodentia</taxon>
        <taxon>Myomorpha</taxon>
        <taxon>Muroidea</taxon>
        <taxon>Cricetidae</taxon>
        <taxon>Cricetinae</taxon>
        <taxon>Cricetulus</taxon>
    </lineage>
</organism>
<dbReference type="SUPFAM" id="SSF50891">
    <property type="entry name" value="Cyclophilin-like"/>
    <property type="match status" value="1"/>
</dbReference>
<protein>
    <submittedName>
        <fullName evidence="2">Peptidyl-prolyl cis-trans isomerase-like 2</fullName>
        <ecNumber evidence="2">5.2.1.8</ecNumber>
    </submittedName>
</protein>
<name>A0A061IKZ0_CRIGR</name>
<evidence type="ECO:0000313" key="3">
    <source>
        <dbReference type="Proteomes" id="UP000030759"/>
    </source>
</evidence>
<sequence length="244" mass="27832">MGKRVHCSSKNTSAVSTWILRTVEQYISSVQVIRFVDGSSRSAEWIHPVLLKSTISEFVHLHFADNGFPECVMKTILNSEEQCHCPVLYSVFTDNTHIVAMRTTGNVYTYEAVQQLNIKAKNLRDLLTDVPFSRQDIITLQDPTNLYKFNFQFLPCEEQRKVSASFTSTAMVPETTHEAAVIDEDVLRYQFVKKKGYVRLHTNKGDLHLELHCDLTPKTRENFIKLARNSIITTPSFTDPSGTL</sequence>
<accession>A0A061IKZ0</accession>